<dbReference type="EMBL" id="FOLE01000006">
    <property type="protein sequence ID" value="SFC49467.1"/>
    <property type="molecule type" value="Genomic_DNA"/>
</dbReference>
<keyword evidence="3" id="KW-1185">Reference proteome</keyword>
<dbReference type="OrthoDB" id="1098580at2"/>
<feature type="signal peptide" evidence="1">
    <location>
        <begin position="1"/>
        <end position="24"/>
    </location>
</feature>
<gene>
    <name evidence="2" type="ORF">SAMN05421780_10648</name>
</gene>
<evidence type="ECO:0000313" key="3">
    <source>
        <dbReference type="Proteomes" id="UP000199514"/>
    </source>
</evidence>
<dbReference type="AlphaFoldDB" id="A0A1I1JLL4"/>
<evidence type="ECO:0000313" key="2">
    <source>
        <dbReference type="EMBL" id="SFC49467.1"/>
    </source>
</evidence>
<feature type="chain" id="PRO_5011560480" description="Outer membrane protein beta-barrel domain-containing protein" evidence="1">
    <location>
        <begin position="25"/>
        <end position="192"/>
    </location>
</feature>
<dbReference type="RefSeq" id="WP_091512244.1">
    <property type="nucleotide sequence ID" value="NZ_FOLE01000006.1"/>
</dbReference>
<dbReference type="STRING" id="927664.SAMN05421780_10648"/>
<reference evidence="2 3" key="1">
    <citation type="submission" date="2016-10" db="EMBL/GenBank/DDBJ databases">
        <authorList>
            <person name="de Groot N.N."/>
        </authorList>
    </citation>
    <scope>NUCLEOTIDE SEQUENCE [LARGE SCALE GENOMIC DNA]</scope>
    <source>
        <strain evidence="2 3">DSM 6793</strain>
    </source>
</reference>
<keyword evidence="1" id="KW-0732">Signal</keyword>
<name>A0A1I1JLL4_9BACT</name>
<evidence type="ECO:0000256" key="1">
    <source>
        <dbReference type="SAM" id="SignalP"/>
    </source>
</evidence>
<evidence type="ECO:0008006" key="4">
    <source>
        <dbReference type="Google" id="ProtNLM"/>
    </source>
</evidence>
<sequence>MSYRYVKCILCGLLAFLPMSVLFAQNASDTIYVAEQDSILHEEVALSRWYKGGNLTVRVGDPTYIDVSPLLGYRFSAKLSAGVGLTYMYYSQGTGAKKETSSVLGGRLFSRYYFMQTLFGHAEYETLRSPYYNESQQTYRYKWVGAPMLGLGYSLPVSDGAAITFVGLYNLNFKPTYSPYNSSFVVRAGFVF</sequence>
<organism evidence="2 3">
    <name type="scientific">Flexibacter flexilis DSM 6793</name>
    <dbReference type="NCBI Taxonomy" id="927664"/>
    <lineage>
        <taxon>Bacteria</taxon>
        <taxon>Pseudomonadati</taxon>
        <taxon>Bacteroidota</taxon>
        <taxon>Cytophagia</taxon>
        <taxon>Cytophagales</taxon>
        <taxon>Flexibacteraceae</taxon>
        <taxon>Flexibacter</taxon>
    </lineage>
</organism>
<proteinExistence type="predicted"/>
<accession>A0A1I1JLL4</accession>
<dbReference type="Proteomes" id="UP000199514">
    <property type="component" value="Unassembled WGS sequence"/>
</dbReference>
<protein>
    <recommendedName>
        <fullName evidence="4">Outer membrane protein beta-barrel domain-containing protein</fullName>
    </recommendedName>
</protein>